<dbReference type="PANTHER" id="PTHR43236:SF2">
    <property type="entry name" value="BLL0069 PROTEIN"/>
    <property type="match status" value="1"/>
</dbReference>
<dbReference type="Proteomes" id="UP000316993">
    <property type="component" value="Unassembled WGS sequence"/>
</dbReference>
<evidence type="ECO:0000313" key="2">
    <source>
        <dbReference type="EMBL" id="TQN07149.1"/>
    </source>
</evidence>
<sequence>MTTVAASIPVLRWAVQRARLHDEDLSARFRKWPLWLTGEAQPTLKQLEDFARLTHTAIGYFFLPEPPALALPVPDFRTLRDEELREPSSALLDTLYLCQQRQDWYRDYARVHGLARLAFVGSAQVNEAPQAVAERMRVELKLSTQERRQLPTWTDALRQLIAKAEEAGVMVMASGIVGSNSHRKLDVGEFRGFALADDLAPLVFLNGADSKAAQMFTLAHELAHLWLGATGVSDTEAGQVPEQGIERWCNQVAAELLMPLEALRVAYQPGTPVPDEIQRLAREFKVSTLVALRRLFDAGFLDQARLWQHYRDEHARLRALERHGTGGGDFYRTLSARTSKRFARAIVTSTLEGQTLFQDAFRMLGVRKTATFYEAARELGVMA</sequence>
<evidence type="ECO:0000259" key="1">
    <source>
        <dbReference type="Pfam" id="PF06114"/>
    </source>
</evidence>
<dbReference type="PANTHER" id="PTHR43236">
    <property type="entry name" value="ANTITOXIN HIGA1"/>
    <property type="match status" value="1"/>
</dbReference>
<dbReference type="InterPro" id="IPR010359">
    <property type="entry name" value="IrrE_HExxH"/>
</dbReference>
<dbReference type="Pfam" id="PF06114">
    <property type="entry name" value="Peptidase_M78"/>
    <property type="match status" value="1"/>
</dbReference>
<accession>A0A543LIH3</accession>
<protein>
    <submittedName>
        <fullName evidence="2">Zn-dependent peptidase ImmA (M78 family)</fullName>
    </submittedName>
</protein>
<dbReference type="Gene3D" id="1.10.10.2910">
    <property type="match status" value="1"/>
</dbReference>
<dbReference type="AlphaFoldDB" id="A0A543LIH3"/>
<feature type="domain" description="IrrE N-terminal-like" evidence="1">
    <location>
        <begin position="165"/>
        <end position="295"/>
    </location>
</feature>
<dbReference type="EMBL" id="VFPV01000001">
    <property type="protein sequence ID" value="TQN07149.1"/>
    <property type="molecule type" value="Genomic_DNA"/>
</dbReference>
<gene>
    <name evidence="2" type="ORF">BDD18_0240</name>
</gene>
<reference evidence="2 3" key="1">
    <citation type="submission" date="2019-06" db="EMBL/GenBank/DDBJ databases">
        <title>Genomic Encyclopedia of Archaeal and Bacterial Type Strains, Phase II (KMG-II): from individual species to whole genera.</title>
        <authorList>
            <person name="Goeker M."/>
        </authorList>
    </citation>
    <scope>NUCLEOTIDE SEQUENCE [LARGE SCALE GENOMIC DNA]</scope>
    <source>
        <strain evidence="2 3">DSM 7270</strain>
    </source>
</reference>
<proteinExistence type="predicted"/>
<dbReference type="RefSeq" id="WP_142080942.1">
    <property type="nucleotide sequence ID" value="NZ_CP117193.1"/>
</dbReference>
<comment type="caution">
    <text evidence="2">The sequence shown here is derived from an EMBL/GenBank/DDBJ whole genome shotgun (WGS) entry which is preliminary data.</text>
</comment>
<dbReference type="InterPro" id="IPR052345">
    <property type="entry name" value="Rad_response_metalloprotease"/>
</dbReference>
<organism evidence="2 3">
    <name type="scientific">Acidovorax temperans</name>
    <dbReference type="NCBI Taxonomy" id="80878"/>
    <lineage>
        <taxon>Bacteria</taxon>
        <taxon>Pseudomonadati</taxon>
        <taxon>Pseudomonadota</taxon>
        <taxon>Betaproteobacteria</taxon>
        <taxon>Burkholderiales</taxon>
        <taxon>Comamonadaceae</taxon>
        <taxon>Acidovorax</taxon>
    </lineage>
</organism>
<evidence type="ECO:0000313" key="3">
    <source>
        <dbReference type="Proteomes" id="UP000316993"/>
    </source>
</evidence>
<name>A0A543LIH3_9BURK</name>